<evidence type="ECO:0000256" key="1">
    <source>
        <dbReference type="SAM" id="Phobius"/>
    </source>
</evidence>
<dbReference type="EMBL" id="JYDJ01000088">
    <property type="protein sequence ID" value="KRX44812.1"/>
    <property type="molecule type" value="Genomic_DNA"/>
</dbReference>
<evidence type="ECO:0000313" key="3">
    <source>
        <dbReference type="Proteomes" id="UP000055048"/>
    </source>
</evidence>
<dbReference type="Proteomes" id="UP000055048">
    <property type="component" value="Unassembled WGS sequence"/>
</dbReference>
<keyword evidence="1" id="KW-0472">Membrane</keyword>
<evidence type="ECO:0000313" key="2">
    <source>
        <dbReference type="EMBL" id="KRX44812.1"/>
    </source>
</evidence>
<keyword evidence="1" id="KW-0812">Transmembrane</keyword>
<proteinExistence type="predicted"/>
<dbReference type="AlphaFoldDB" id="A0A0V0U0N1"/>
<feature type="transmembrane region" description="Helical" evidence="1">
    <location>
        <begin position="56"/>
        <end position="76"/>
    </location>
</feature>
<keyword evidence="3" id="KW-1185">Reference proteome</keyword>
<sequence length="80" mass="9335">METDGSLYSTSDAEEEEIELTLFYVVNVKQPDSEDYASYGNYANYVTFNNRSVSTMFTYVPLRFSLLVYFIFRWTVGKPN</sequence>
<comment type="caution">
    <text evidence="2">The sequence shown here is derived from an EMBL/GenBank/DDBJ whole genome shotgun (WGS) entry which is preliminary data.</text>
</comment>
<organism evidence="2 3">
    <name type="scientific">Trichinella murrelli</name>
    <dbReference type="NCBI Taxonomy" id="144512"/>
    <lineage>
        <taxon>Eukaryota</taxon>
        <taxon>Metazoa</taxon>
        <taxon>Ecdysozoa</taxon>
        <taxon>Nematoda</taxon>
        <taxon>Enoplea</taxon>
        <taxon>Dorylaimia</taxon>
        <taxon>Trichinellida</taxon>
        <taxon>Trichinellidae</taxon>
        <taxon>Trichinella</taxon>
    </lineage>
</organism>
<name>A0A0V0U0N1_9BILA</name>
<accession>A0A0V0U0N1</accession>
<reference evidence="2 3" key="1">
    <citation type="submission" date="2015-01" db="EMBL/GenBank/DDBJ databases">
        <title>Evolution of Trichinella species and genotypes.</title>
        <authorList>
            <person name="Korhonen P.K."/>
            <person name="Edoardo P."/>
            <person name="Giuseppe L.R."/>
            <person name="Gasser R.B."/>
        </authorList>
    </citation>
    <scope>NUCLEOTIDE SEQUENCE [LARGE SCALE GENOMIC DNA]</scope>
    <source>
        <strain evidence="2">ISS417</strain>
    </source>
</reference>
<gene>
    <name evidence="2" type="ORF">T05_10714</name>
</gene>
<keyword evidence="1" id="KW-1133">Transmembrane helix</keyword>
<protein>
    <submittedName>
        <fullName evidence="2">Uncharacterized protein</fullName>
    </submittedName>
</protein>